<dbReference type="PANTHER" id="PTHR16220:SF0">
    <property type="entry name" value="WD REPEAT-CONTAINING PROTEIN WRAP73"/>
    <property type="match status" value="1"/>
</dbReference>
<accession>A0ABR2Y6Y8</accession>
<evidence type="ECO:0000256" key="1">
    <source>
        <dbReference type="SAM" id="MobiDB-lite"/>
    </source>
</evidence>
<sequence>MTFSPVFKCTHFPKLAGPPIFLALSRFTPDGKFVATLLPSYLSIRAVDTLDIVRTIKLPADLAETVTALVWSPAAKRILISGADEIHVYSATEANFHATIRNPSSSIAKSTFVDFGATDHEACVCSAHGIRLSLFNLASSKVVEISNPKFYTASSAPRGFSFRPHTRHLALLTRTLGKDTVSIHAPDSREVQRSWSPDTVDAQGLSWAPDGKWLVMWESASQGHRVLFFTPDGHKYRDWSGPLHPASDDVHTRLTAGVKLVVFSPDSRYLAIGDYGRCISVLPMTTMTDQLQLIHPLAVEPQDTVQVWQEQVDHAPNGQDPVHKFIRASQPVAPAARALSNAQDIRTGPLFMLFDCSATLLVVVLEDAPSTLWIWDISVSEIRAVIMFHAEISKLEWHPVQAELLLVECEGQDHVGVAFAWDPLSEGPRTVDFKAQFPQGKVCGRCSTHWLRNQQGPASLFSTDSKSYALATVVDVDQDELPWIVRQPTSSASLRRAAHPPLASAKESDGDDSDMDGDASRLDDTFQFKKFGAL</sequence>
<dbReference type="Gene3D" id="2.130.10.10">
    <property type="entry name" value="YVTN repeat-like/Quinoprotein amine dehydrogenase"/>
    <property type="match status" value="2"/>
</dbReference>
<evidence type="ECO:0000313" key="2">
    <source>
        <dbReference type="EMBL" id="KAK9781878.1"/>
    </source>
</evidence>
<feature type="region of interest" description="Disordered" evidence="1">
    <location>
        <begin position="492"/>
        <end position="521"/>
    </location>
</feature>
<dbReference type="InterPro" id="IPR015943">
    <property type="entry name" value="WD40/YVTN_repeat-like_dom_sf"/>
</dbReference>
<reference evidence="2 3" key="1">
    <citation type="submission" date="2024-02" db="EMBL/GenBank/DDBJ databases">
        <title>First draft genome assembly of two strains of Seiridium cardinale.</title>
        <authorList>
            <person name="Emiliani G."/>
            <person name="Scali E."/>
        </authorList>
    </citation>
    <scope>NUCLEOTIDE SEQUENCE [LARGE SCALE GENOMIC DNA]</scope>
    <source>
        <strain evidence="2 3">BM-138-000479</strain>
    </source>
</reference>
<dbReference type="SUPFAM" id="SSF82171">
    <property type="entry name" value="DPP6 N-terminal domain-like"/>
    <property type="match status" value="1"/>
</dbReference>
<proteinExistence type="predicted"/>
<gene>
    <name evidence="2" type="ORF">SCAR479_01749</name>
</gene>
<evidence type="ECO:0000313" key="3">
    <source>
        <dbReference type="Proteomes" id="UP001465668"/>
    </source>
</evidence>
<organism evidence="2 3">
    <name type="scientific">Seiridium cardinale</name>
    <dbReference type="NCBI Taxonomy" id="138064"/>
    <lineage>
        <taxon>Eukaryota</taxon>
        <taxon>Fungi</taxon>
        <taxon>Dikarya</taxon>
        <taxon>Ascomycota</taxon>
        <taxon>Pezizomycotina</taxon>
        <taxon>Sordariomycetes</taxon>
        <taxon>Xylariomycetidae</taxon>
        <taxon>Amphisphaeriales</taxon>
        <taxon>Sporocadaceae</taxon>
        <taxon>Seiridium</taxon>
    </lineage>
</organism>
<name>A0ABR2Y6Y8_9PEZI</name>
<evidence type="ECO:0008006" key="4">
    <source>
        <dbReference type="Google" id="ProtNLM"/>
    </source>
</evidence>
<dbReference type="InterPro" id="IPR052778">
    <property type="entry name" value="Centrosome-WD_assoc"/>
</dbReference>
<dbReference type="PANTHER" id="PTHR16220">
    <property type="entry name" value="WD REPEAT PROTEIN 8-RELATED"/>
    <property type="match status" value="1"/>
</dbReference>
<protein>
    <recommendedName>
        <fullName evidence="4">WD40 domain-containing protein</fullName>
    </recommendedName>
</protein>
<dbReference type="Proteomes" id="UP001465668">
    <property type="component" value="Unassembled WGS sequence"/>
</dbReference>
<keyword evidence="3" id="KW-1185">Reference proteome</keyword>
<dbReference type="EMBL" id="JARVKM010000003">
    <property type="protein sequence ID" value="KAK9781878.1"/>
    <property type="molecule type" value="Genomic_DNA"/>
</dbReference>
<comment type="caution">
    <text evidence="2">The sequence shown here is derived from an EMBL/GenBank/DDBJ whole genome shotgun (WGS) entry which is preliminary data.</text>
</comment>